<gene>
    <name evidence="6" type="ORF">ACFFJK_13810</name>
</gene>
<dbReference type="RefSeq" id="WP_379679879.1">
    <property type="nucleotide sequence ID" value="NZ_JBHLWP010000013.1"/>
</dbReference>
<comment type="caution">
    <text evidence="6">The sequence shown here is derived from an EMBL/GenBank/DDBJ whole genome shotgun (WGS) entry which is preliminary data.</text>
</comment>
<dbReference type="CDD" id="cd16433">
    <property type="entry name" value="CheB"/>
    <property type="match status" value="1"/>
</dbReference>
<accession>A0ABV6FHG0</accession>
<evidence type="ECO:0000256" key="3">
    <source>
        <dbReference type="ARBA" id="ARBA00048267"/>
    </source>
</evidence>
<keyword evidence="4" id="KW-0145">Chemotaxis</keyword>
<feature type="active site" evidence="4">
    <location>
        <position position="144"/>
    </location>
</feature>
<dbReference type="EMBL" id="JBHLWP010000013">
    <property type="protein sequence ID" value="MFC0252970.1"/>
    <property type="molecule type" value="Genomic_DNA"/>
</dbReference>
<feature type="domain" description="CheB-type methylesterase" evidence="5">
    <location>
        <begin position="12"/>
        <end position="195"/>
    </location>
</feature>
<protein>
    <recommendedName>
        <fullName evidence="2">protein-glutamate methylesterase</fullName>
        <ecNumber evidence="2">3.1.1.61</ecNumber>
    </recommendedName>
</protein>
<dbReference type="Pfam" id="PF01339">
    <property type="entry name" value="CheB_methylest"/>
    <property type="match status" value="1"/>
</dbReference>
<evidence type="ECO:0000313" key="7">
    <source>
        <dbReference type="Proteomes" id="UP001589773"/>
    </source>
</evidence>
<feature type="active site" evidence="4">
    <location>
        <position position="51"/>
    </location>
</feature>
<evidence type="ECO:0000256" key="1">
    <source>
        <dbReference type="ARBA" id="ARBA00022801"/>
    </source>
</evidence>
<sequence length="201" mass="21151">MTTQSQVCLALAGRSVELVVIGGSAGGVDALVGLLPALPTGFGPAVTCILHVPADRESRLAELFGMRSALPVREARDKESVEPGIIYFAGAGYHLSIERDRTFSLSCEPPVHFARPAIDVLMESAADAYGPALAGILLTGANHDGAEGMRRIRARGGLTVVQDPLEAQASTMPEEAIRRCAPHLVLPLSGIRALLPQLEKP</sequence>
<reference evidence="6 7" key="1">
    <citation type="submission" date="2024-09" db="EMBL/GenBank/DDBJ databases">
        <authorList>
            <person name="Sun Q."/>
            <person name="Mori K."/>
        </authorList>
    </citation>
    <scope>NUCLEOTIDE SEQUENCE [LARGE SCALE GENOMIC DNA]</scope>
    <source>
        <strain evidence="6 7">CCM 7792</strain>
    </source>
</reference>
<evidence type="ECO:0000256" key="4">
    <source>
        <dbReference type="PROSITE-ProRule" id="PRU00050"/>
    </source>
</evidence>
<dbReference type="PANTHER" id="PTHR42872:SF6">
    <property type="entry name" value="PROTEIN-GLUTAMATE METHYLESTERASE_PROTEIN-GLUTAMINE GLUTAMINASE"/>
    <property type="match status" value="1"/>
</dbReference>
<evidence type="ECO:0000256" key="2">
    <source>
        <dbReference type="ARBA" id="ARBA00039140"/>
    </source>
</evidence>
<dbReference type="InterPro" id="IPR035909">
    <property type="entry name" value="CheB_C"/>
</dbReference>
<name>A0ABV6FHG0_9BURK</name>
<comment type="catalytic activity">
    <reaction evidence="3">
        <text>[protein]-L-glutamate 5-O-methyl ester + H2O = L-glutamyl-[protein] + methanol + H(+)</text>
        <dbReference type="Rhea" id="RHEA:23236"/>
        <dbReference type="Rhea" id="RHEA-COMP:10208"/>
        <dbReference type="Rhea" id="RHEA-COMP:10311"/>
        <dbReference type="ChEBI" id="CHEBI:15377"/>
        <dbReference type="ChEBI" id="CHEBI:15378"/>
        <dbReference type="ChEBI" id="CHEBI:17790"/>
        <dbReference type="ChEBI" id="CHEBI:29973"/>
        <dbReference type="ChEBI" id="CHEBI:82795"/>
        <dbReference type="EC" id="3.1.1.61"/>
    </reaction>
</comment>
<evidence type="ECO:0000313" key="6">
    <source>
        <dbReference type="EMBL" id="MFC0252970.1"/>
    </source>
</evidence>
<dbReference type="PANTHER" id="PTHR42872">
    <property type="entry name" value="PROTEIN-GLUTAMATE METHYLESTERASE/PROTEIN-GLUTAMINE GLUTAMINASE"/>
    <property type="match status" value="1"/>
</dbReference>
<keyword evidence="1 4" id="KW-0378">Hydrolase</keyword>
<dbReference type="EC" id="3.1.1.61" evidence="2"/>
<dbReference type="Proteomes" id="UP001589773">
    <property type="component" value="Unassembled WGS sequence"/>
</dbReference>
<proteinExistence type="predicted"/>
<keyword evidence="7" id="KW-1185">Reference proteome</keyword>
<dbReference type="InterPro" id="IPR000673">
    <property type="entry name" value="Sig_transdc_resp-reg_Me-estase"/>
</dbReference>
<evidence type="ECO:0000259" key="5">
    <source>
        <dbReference type="PROSITE" id="PS50122"/>
    </source>
</evidence>
<dbReference type="PROSITE" id="PS50122">
    <property type="entry name" value="CHEB"/>
    <property type="match status" value="1"/>
</dbReference>
<organism evidence="6 7">
    <name type="scientific">Massilia consociata</name>
    <dbReference type="NCBI Taxonomy" id="760117"/>
    <lineage>
        <taxon>Bacteria</taxon>
        <taxon>Pseudomonadati</taxon>
        <taxon>Pseudomonadota</taxon>
        <taxon>Betaproteobacteria</taxon>
        <taxon>Burkholderiales</taxon>
        <taxon>Oxalobacteraceae</taxon>
        <taxon>Telluria group</taxon>
        <taxon>Massilia</taxon>
    </lineage>
</organism>
<dbReference type="Gene3D" id="3.40.50.180">
    <property type="entry name" value="Methylesterase CheB, C-terminal domain"/>
    <property type="match status" value="1"/>
</dbReference>
<dbReference type="SUPFAM" id="SSF52738">
    <property type="entry name" value="Methylesterase CheB, C-terminal domain"/>
    <property type="match status" value="1"/>
</dbReference>
<feature type="active site" evidence="4">
    <location>
        <position position="24"/>
    </location>
</feature>